<evidence type="ECO:0000256" key="3">
    <source>
        <dbReference type="ARBA" id="ARBA00005133"/>
    </source>
</evidence>
<evidence type="ECO:0000313" key="15">
    <source>
        <dbReference type="EMBL" id="KGF87795.1"/>
    </source>
</evidence>
<comment type="catalytic activity">
    <reaction evidence="1 12 14">
        <text>1-(5-phospho-beta-D-ribosyl)-5-[(5-phospho-beta-D-ribosylamino)methylideneamino]imidazole-4-carboxamide = 5-[(5-phospho-1-deoxy-D-ribulos-1-ylimino)methylamino]-1-(5-phospho-beta-D-ribosyl)imidazole-4-carboxamide</text>
        <dbReference type="Rhea" id="RHEA:15469"/>
        <dbReference type="ChEBI" id="CHEBI:58435"/>
        <dbReference type="ChEBI" id="CHEBI:58525"/>
        <dbReference type="EC" id="5.3.1.16"/>
    </reaction>
</comment>
<dbReference type="InterPro" id="IPR006062">
    <property type="entry name" value="His_biosynth"/>
</dbReference>
<reference evidence="16" key="1">
    <citation type="journal article" date="2014" name="Sci. Data">
        <title>Genomes of diverse isolates of the marine cyanobacterium Prochlorococcus.</title>
        <authorList>
            <person name="Biller S."/>
            <person name="Berube P."/>
            <person name="Thompson J."/>
            <person name="Kelly L."/>
            <person name="Roggensack S."/>
            <person name="Awad L."/>
            <person name="Roache-Johnson K."/>
            <person name="Ding H."/>
            <person name="Giovannoni S.J."/>
            <person name="Moore L.R."/>
            <person name="Chisholm S.W."/>
        </authorList>
    </citation>
    <scope>NUCLEOTIDE SEQUENCE [LARGE SCALE GENOMIC DNA]</scope>
    <source>
        <strain evidence="16">GP2</strain>
    </source>
</reference>
<keyword evidence="10 12" id="KW-0413">Isomerase</keyword>
<dbReference type="Gene3D" id="3.20.20.70">
    <property type="entry name" value="Aldolase class I"/>
    <property type="match status" value="1"/>
</dbReference>
<evidence type="ECO:0000256" key="4">
    <source>
        <dbReference type="ARBA" id="ARBA00009667"/>
    </source>
</evidence>
<dbReference type="InterPro" id="IPR023016">
    <property type="entry name" value="HisA/PriA"/>
</dbReference>
<sequence length="255" mass="28245">MELIPAIDLINGKCVRLFKGDFNKRKDFTKEPHEQAKFWESEGAKYIHIVDLDAAKTGSPRNDESIKKIAKTVNIPIQIGGGIRSHERIKQLFSYGIEKVIMGTSAIENKELVRDLSNEFPGRIIVGIDAKDGKVSTRGWLEQSNILATDLVKEFSSFKIASFIVTDINTDGTLEGTNEEFIKSILEITDIPVIASGGIGSISDLLSLVKFENSGLVGVIVGKALYENKFTISEANNVLSSERLNDFDLNRNYYA</sequence>
<dbReference type="GO" id="GO:0000105">
    <property type="term" value="P:L-histidine biosynthetic process"/>
    <property type="evidence" value="ECO:0007669"/>
    <property type="project" value="UniProtKB-UniRule"/>
</dbReference>
<evidence type="ECO:0000256" key="14">
    <source>
        <dbReference type="RuleBase" id="RU003658"/>
    </source>
</evidence>
<organism evidence="15 16">
    <name type="scientific">Prochlorococcus marinus str. GP2</name>
    <dbReference type="NCBI Taxonomy" id="59925"/>
    <lineage>
        <taxon>Bacteria</taxon>
        <taxon>Bacillati</taxon>
        <taxon>Cyanobacteriota</taxon>
        <taxon>Cyanophyceae</taxon>
        <taxon>Synechococcales</taxon>
        <taxon>Prochlorococcaceae</taxon>
        <taxon>Prochlorococcus</taxon>
    </lineage>
</organism>
<dbReference type="eggNOG" id="COG0106">
    <property type="taxonomic scope" value="Bacteria"/>
</dbReference>
<proteinExistence type="inferred from homology"/>
<comment type="caution">
    <text evidence="15">The sequence shown here is derived from an EMBL/GenBank/DDBJ whole genome shotgun (WGS) entry which is preliminary data.</text>
</comment>
<gene>
    <name evidence="12" type="primary">hisA</name>
    <name evidence="15" type="ORF">EU91_0828</name>
</gene>
<comment type="subcellular location">
    <subcellularLocation>
        <location evidence="2 12 14">Cytoplasm</location>
    </subcellularLocation>
</comment>
<dbReference type="AlphaFoldDB" id="A0A0A1ZEE7"/>
<evidence type="ECO:0000256" key="7">
    <source>
        <dbReference type="ARBA" id="ARBA00022490"/>
    </source>
</evidence>
<evidence type="ECO:0000256" key="5">
    <source>
        <dbReference type="ARBA" id="ARBA00012550"/>
    </source>
</evidence>
<dbReference type="Proteomes" id="UP000030598">
    <property type="component" value="Unassembled WGS sequence"/>
</dbReference>
<dbReference type="Pfam" id="PF00977">
    <property type="entry name" value="His_biosynth"/>
    <property type="match status" value="1"/>
</dbReference>
<dbReference type="GO" id="GO:0005737">
    <property type="term" value="C:cytoplasm"/>
    <property type="evidence" value="ECO:0007669"/>
    <property type="project" value="UniProtKB-SubCell"/>
</dbReference>
<dbReference type="CDD" id="cd04732">
    <property type="entry name" value="HisA"/>
    <property type="match status" value="1"/>
</dbReference>
<dbReference type="OrthoDB" id="9807749at2"/>
<keyword evidence="8 12" id="KW-0028">Amino-acid biosynthesis</keyword>
<dbReference type="InterPro" id="IPR011060">
    <property type="entry name" value="RibuloseP-bd_barrel"/>
</dbReference>
<evidence type="ECO:0000256" key="8">
    <source>
        <dbReference type="ARBA" id="ARBA00022605"/>
    </source>
</evidence>
<dbReference type="RefSeq" id="WP_032524336.1">
    <property type="nucleotide sequence ID" value="NZ_CP138934.1"/>
</dbReference>
<dbReference type="FunFam" id="3.20.20.70:FF:000009">
    <property type="entry name" value="1-(5-phosphoribosyl)-5-[(5-phosphoribosylamino)methylideneamino] imidazole-4-carboxamide isomerase"/>
    <property type="match status" value="1"/>
</dbReference>
<evidence type="ECO:0000256" key="13">
    <source>
        <dbReference type="RuleBase" id="RU003657"/>
    </source>
</evidence>
<dbReference type="EC" id="5.3.1.16" evidence="5 12"/>
<dbReference type="NCBIfam" id="TIGR00007">
    <property type="entry name" value="1-(5-phosphoribosyl)-5-[(5-phosphoribosylamino)methylideneamino]imidazole-4-carboxamide isomerase"/>
    <property type="match status" value="1"/>
</dbReference>
<dbReference type="InterPro" id="IPR013785">
    <property type="entry name" value="Aldolase_TIM"/>
</dbReference>
<evidence type="ECO:0000256" key="6">
    <source>
        <dbReference type="ARBA" id="ARBA00018464"/>
    </source>
</evidence>
<dbReference type="InterPro" id="IPR044524">
    <property type="entry name" value="Isoase_HisA-like"/>
</dbReference>
<dbReference type="UniPathway" id="UPA00031">
    <property type="reaction ID" value="UER00009"/>
</dbReference>
<evidence type="ECO:0000256" key="10">
    <source>
        <dbReference type="ARBA" id="ARBA00023235"/>
    </source>
</evidence>
<evidence type="ECO:0000256" key="11">
    <source>
        <dbReference type="ARBA" id="ARBA00030547"/>
    </source>
</evidence>
<dbReference type="PANTHER" id="PTHR43090">
    <property type="entry name" value="1-(5-PHOSPHORIBOSYL)-5-[(5-PHOSPHORIBOSYLAMINO)METHYLIDENEAMINO] IMIDAZOLE-4-CARBOXAMIDE ISOMERASE"/>
    <property type="match status" value="1"/>
</dbReference>
<comment type="similarity">
    <text evidence="4 12 13">Belongs to the HisA/HisF family.</text>
</comment>
<feature type="active site" description="Proton acceptor" evidence="12">
    <location>
        <position position="8"/>
    </location>
</feature>
<dbReference type="SUPFAM" id="SSF51366">
    <property type="entry name" value="Ribulose-phoshate binding barrel"/>
    <property type="match status" value="1"/>
</dbReference>
<dbReference type="HAMAP" id="MF_01014">
    <property type="entry name" value="HisA"/>
    <property type="match status" value="1"/>
</dbReference>
<dbReference type="GO" id="GO:0000162">
    <property type="term" value="P:L-tryptophan biosynthetic process"/>
    <property type="evidence" value="ECO:0007669"/>
    <property type="project" value="TreeGrafter"/>
</dbReference>
<dbReference type="STRING" id="59925.EU91_0828"/>
<name>A0A0A1ZEE7_PROMR</name>
<keyword evidence="9 12" id="KW-0368">Histidine biosynthesis</keyword>
<evidence type="ECO:0000313" key="16">
    <source>
        <dbReference type="Proteomes" id="UP000030598"/>
    </source>
</evidence>
<evidence type="ECO:0000256" key="2">
    <source>
        <dbReference type="ARBA" id="ARBA00004496"/>
    </source>
</evidence>
<keyword evidence="7 12" id="KW-0963">Cytoplasm</keyword>
<protein>
    <recommendedName>
        <fullName evidence="6 12">1-(5-phosphoribosyl)-5-[(5-phosphoribosylamino)methylideneamino] imidazole-4-carboxamide isomerase</fullName>
        <ecNumber evidence="5 12">5.3.1.16</ecNumber>
    </recommendedName>
    <alternativeName>
        <fullName evidence="11 12">Phosphoribosylformimino-5-aminoimidazole carboxamide ribotide isomerase</fullName>
    </alternativeName>
</protein>
<evidence type="ECO:0000256" key="1">
    <source>
        <dbReference type="ARBA" id="ARBA00000901"/>
    </source>
</evidence>
<feature type="active site" description="Proton donor" evidence="12">
    <location>
        <position position="129"/>
    </location>
</feature>
<evidence type="ECO:0000256" key="9">
    <source>
        <dbReference type="ARBA" id="ARBA00023102"/>
    </source>
</evidence>
<accession>A0A0A1ZEE7</accession>
<dbReference type="EMBL" id="JNAH01000004">
    <property type="protein sequence ID" value="KGF87795.1"/>
    <property type="molecule type" value="Genomic_DNA"/>
</dbReference>
<comment type="pathway">
    <text evidence="3 12 14">Amino-acid biosynthesis; L-histidine biosynthesis; L-histidine from 5-phospho-alpha-D-ribose 1-diphosphate: step 4/9.</text>
</comment>
<evidence type="ECO:0000256" key="12">
    <source>
        <dbReference type="HAMAP-Rule" id="MF_01014"/>
    </source>
</evidence>
<dbReference type="PANTHER" id="PTHR43090:SF2">
    <property type="entry name" value="1-(5-PHOSPHORIBOSYL)-5-[(5-PHOSPHORIBOSYLAMINO)METHYLIDENEAMINO] IMIDAZOLE-4-CARBOXAMIDE ISOMERASE"/>
    <property type="match status" value="1"/>
</dbReference>
<dbReference type="GO" id="GO:0003949">
    <property type="term" value="F:1-(5-phosphoribosyl)-5-[(5-phosphoribosylamino)methylideneamino]imidazole-4-carboxamide isomerase activity"/>
    <property type="evidence" value="ECO:0007669"/>
    <property type="project" value="UniProtKB-UniRule"/>
</dbReference>
<dbReference type="InterPro" id="IPR006063">
    <property type="entry name" value="HisA_bact_arch"/>
</dbReference>